<evidence type="ECO:0000256" key="1">
    <source>
        <dbReference type="ARBA" id="ARBA00004141"/>
    </source>
</evidence>
<evidence type="ECO:0000256" key="3">
    <source>
        <dbReference type="ARBA" id="ARBA00022692"/>
    </source>
</evidence>
<feature type="transmembrane region" description="Helical" evidence="7">
    <location>
        <begin position="165"/>
        <end position="188"/>
    </location>
</feature>
<dbReference type="Pfam" id="PF04515">
    <property type="entry name" value="Choline_transpo"/>
    <property type="match status" value="1"/>
</dbReference>
<reference evidence="8 9" key="1">
    <citation type="submission" date="2012-10" db="EMBL/GenBank/DDBJ databases">
        <authorList>
            <person name="Zafar N."/>
            <person name="Inman J."/>
            <person name="Hall N."/>
            <person name="Lorenzi H."/>
            <person name="Caler E."/>
        </authorList>
    </citation>
    <scope>NUCLEOTIDE SEQUENCE [LARGE SCALE GENOMIC DNA]</scope>
    <source>
        <strain evidence="8 9">IP1</strain>
    </source>
</reference>
<dbReference type="OrthoDB" id="420519at2759"/>
<sequence length="476" mass="52778">MSDSLITYPPKNTKWNNVAFSISFYVCIAISFSVSCYCIFSSTPDYSIIKTHITTLPGIPMVKVIPLVVVCAFVFSLLFIYLIKVMTRLFIILFGVVFPVIFSVILIVLSILSFSRGIWTFVTLLVCGVSLLISPLIIFVSRKKLPITIDIVHLSSTALIQTKHILFVLCPLLLIVTTTVLLFVPGSVVLNYLSGTTKNDQYVPPKAFIPILLLQAFSLFWVLNTVSGVSVVITSSVISHKYLNTKDVGDSFMESVYNALTKKFGSIAFGSLILSVVQFIQFVVNYLDGDDDDPSVAQRILKCIFQYLLSLLETIVRYVNKMAYVIVGMHGTPFLESAHVAVDLVKNNLVTAILQDTVIGSICFGVILVGGIMCGSIGGVFVYVFGYGKVVSYITFIVSFIISIFVVSYFFALLQASTDTILLCYAEDLVLFNGVHCEKLNAIVSHYDKYEPFEAINTEQNDSQVVPQEHHNEQNF</sequence>
<feature type="transmembrane region" description="Helical" evidence="7">
    <location>
        <begin position="208"/>
        <end position="233"/>
    </location>
</feature>
<keyword evidence="6" id="KW-0325">Glycoprotein</keyword>
<comment type="function">
    <text evidence="7">Choline transporter.</text>
</comment>
<name>A0A0A1U9I4_ENTIV</name>
<feature type="transmembrane region" description="Helical" evidence="7">
    <location>
        <begin position="118"/>
        <end position="140"/>
    </location>
</feature>
<dbReference type="RefSeq" id="XP_004258417.1">
    <property type="nucleotide sequence ID" value="XM_004258369.1"/>
</dbReference>
<evidence type="ECO:0000256" key="7">
    <source>
        <dbReference type="RuleBase" id="RU368066"/>
    </source>
</evidence>
<dbReference type="GeneID" id="14890666"/>
<comment type="subcellular location">
    <subcellularLocation>
        <location evidence="7">Cell membrane</location>
        <topology evidence="7">Multi-pass membrane protein</topology>
    </subcellularLocation>
    <subcellularLocation>
        <location evidence="1">Membrane</location>
        <topology evidence="1">Multi-pass membrane protein</topology>
    </subcellularLocation>
</comment>
<organism evidence="8 9">
    <name type="scientific">Entamoeba invadens IP1</name>
    <dbReference type="NCBI Taxonomy" id="370355"/>
    <lineage>
        <taxon>Eukaryota</taxon>
        <taxon>Amoebozoa</taxon>
        <taxon>Evosea</taxon>
        <taxon>Archamoebae</taxon>
        <taxon>Mastigamoebida</taxon>
        <taxon>Entamoebidae</taxon>
        <taxon>Entamoeba</taxon>
    </lineage>
</organism>
<dbReference type="GO" id="GO:0005886">
    <property type="term" value="C:plasma membrane"/>
    <property type="evidence" value="ECO:0007669"/>
    <property type="project" value="UniProtKB-SubCell"/>
</dbReference>
<comment type="similarity">
    <text evidence="2 7">Belongs to the CTL (choline transporter-like) family.</text>
</comment>
<accession>A0A0A1U9I4</accession>
<gene>
    <name evidence="8" type="ORF">EIN_206330</name>
</gene>
<keyword evidence="5 7" id="KW-0472">Membrane</keyword>
<dbReference type="PANTHER" id="PTHR12385:SF14">
    <property type="entry name" value="CHOLINE TRANSPORTER-LIKE 2"/>
    <property type="match status" value="1"/>
</dbReference>
<feature type="transmembrane region" description="Helical" evidence="7">
    <location>
        <begin position="358"/>
        <end position="384"/>
    </location>
</feature>
<evidence type="ECO:0000256" key="5">
    <source>
        <dbReference type="ARBA" id="ARBA00023136"/>
    </source>
</evidence>
<evidence type="ECO:0000313" key="8">
    <source>
        <dbReference type="EMBL" id="ELP91646.1"/>
    </source>
</evidence>
<dbReference type="GO" id="GO:0022857">
    <property type="term" value="F:transmembrane transporter activity"/>
    <property type="evidence" value="ECO:0007669"/>
    <property type="project" value="UniProtKB-UniRule"/>
</dbReference>
<protein>
    <recommendedName>
        <fullName evidence="7">Choline transporter-like protein</fullName>
    </recommendedName>
</protein>
<dbReference type="InterPro" id="IPR007603">
    <property type="entry name" value="Choline_transptr-like"/>
</dbReference>
<dbReference type="KEGG" id="eiv:EIN_206330"/>
<evidence type="ECO:0000313" key="9">
    <source>
        <dbReference type="Proteomes" id="UP000014680"/>
    </source>
</evidence>
<feature type="transmembrane region" description="Helical" evidence="7">
    <location>
        <begin position="20"/>
        <end position="44"/>
    </location>
</feature>
<dbReference type="AlphaFoldDB" id="A0A0A1U9I4"/>
<evidence type="ECO:0000256" key="6">
    <source>
        <dbReference type="ARBA" id="ARBA00023180"/>
    </source>
</evidence>
<keyword evidence="3 7" id="KW-0812">Transmembrane</keyword>
<dbReference type="OMA" id="IFVCYLE"/>
<feature type="transmembrane region" description="Helical" evidence="7">
    <location>
        <begin position="90"/>
        <end position="112"/>
    </location>
</feature>
<proteinExistence type="inferred from homology"/>
<keyword evidence="4 7" id="KW-1133">Transmembrane helix</keyword>
<dbReference type="VEuPathDB" id="AmoebaDB:EIN_206330"/>
<dbReference type="EMBL" id="KB206455">
    <property type="protein sequence ID" value="ELP91646.1"/>
    <property type="molecule type" value="Genomic_DNA"/>
</dbReference>
<evidence type="ECO:0000256" key="2">
    <source>
        <dbReference type="ARBA" id="ARBA00007168"/>
    </source>
</evidence>
<keyword evidence="9" id="KW-1185">Reference proteome</keyword>
<feature type="transmembrane region" description="Helical" evidence="7">
    <location>
        <begin position="267"/>
        <end position="287"/>
    </location>
</feature>
<feature type="transmembrane region" description="Helical" evidence="7">
    <location>
        <begin position="64"/>
        <end position="83"/>
    </location>
</feature>
<feature type="transmembrane region" description="Helical" evidence="7">
    <location>
        <begin position="390"/>
        <end position="412"/>
    </location>
</feature>
<feature type="transmembrane region" description="Helical" evidence="7">
    <location>
        <begin position="299"/>
        <end position="319"/>
    </location>
</feature>
<evidence type="ECO:0000256" key="4">
    <source>
        <dbReference type="ARBA" id="ARBA00022989"/>
    </source>
</evidence>
<dbReference type="PANTHER" id="PTHR12385">
    <property type="entry name" value="CHOLINE TRANSPORTER-LIKE (SLC FAMILY 44)"/>
    <property type="match status" value="1"/>
</dbReference>
<dbReference type="Proteomes" id="UP000014680">
    <property type="component" value="Unassembled WGS sequence"/>
</dbReference>